<comment type="caution">
    <text evidence="2">The sequence shown here is derived from an EMBL/GenBank/DDBJ whole genome shotgun (WGS) entry which is preliminary data.</text>
</comment>
<organism evidence="2 3">
    <name type="scientific">Arcicella gelida</name>
    <dbReference type="NCBI Taxonomy" id="2984195"/>
    <lineage>
        <taxon>Bacteria</taxon>
        <taxon>Pseudomonadati</taxon>
        <taxon>Bacteroidota</taxon>
        <taxon>Cytophagia</taxon>
        <taxon>Cytophagales</taxon>
        <taxon>Flectobacillaceae</taxon>
        <taxon>Arcicella</taxon>
    </lineage>
</organism>
<dbReference type="CDD" id="cd07067">
    <property type="entry name" value="HP_PGM_like"/>
    <property type="match status" value="1"/>
</dbReference>
<dbReference type="Pfam" id="PF00300">
    <property type="entry name" value="His_Phos_1"/>
    <property type="match status" value="1"/>
</dbReference>
<feature type="signal peptide" evidence="1">
    <location>
        <begin position="1"/>
        <end position="18"/>
    </location>
</feature>
<keyword evidence="2" id="KW-0413">Isomerase</keyword>
<reference evidence="2 3" key="1">
    <citation type="submission" date="2023-12" db="EMBL/GenBank/DDBJ databases">
        <title>Novel species of the genus Arcicella isolated from rivers.</title>
        <authorList>
            <person name="Lu H."/>
        </authorList>
    </citation>
    <scope>NUCLEOTIDE SEQUENCE [LARGE SCALE GENOMIC DNA]</scope>
    <source>
        <strain evidence="2 3">DC2W</strain>
    </source>
</reference>
<feature type="chain" id="PRO_5047298701" evidence="1">
    <location>
        <begin position="19"/>
        <end position="165"/>
    </location>
</feature>
<dbReference type="RefSeq" id="WP_323698788.1">
    <property type="nucleotide sequence ID" value="NZ_JAYGIL010000035.1"/>
</dbReference>
<evidence type="ECO:0000256" key="1">
    <source>
        <dbReference type="SAM" id="SignalP"/>
    </source>
</evidence>
<evidence type="ECO:0000313" key="2">
    <source>
        <dbReference type="EMBL" id="MEA5405379.1"/>
    </source>
</evidence>
<name>A0ABU5SAC9_9BACT</name>
<keyword evidence="3" id="KW-1185">Reference proteome</keyword>
<dbReference type="Gene3D" id="3.40.50.1240">
    <property type="entry name" value="Phosphoglycerate mutase-like"/>
    <property type="match status" value="1"/>
</dbReference>
<dbReference type="EC" id="5.4.-.-" evidence="2"/>
<protein>
    <submittedName>
        <fullName evidence="2">Phosphoglycerate mutase family protein</fullName>
        <ecNumber evidence="2">5.4.-.-</ecNumber>
    </submittedName>
</protein>
<dbReference type="InterPro" id="IPR013078">
    <property type="entry name" value="His_Pase_superF_clade-1"/>
</dbReference>
<sequence length="165" mass="18881">MKKLILFLGITLLFSSCAKEATIFVVRHAEKDLAYKGDDHFRPLNTAGHQRAGILAKRLANEKIAKIYATEYLRVQQTGDSLRINQKIDTAIYSAKTAYFFDKIKHDNMQGKNILIIGHSNTVPEVIRFLGVKFDLKIIPDTEYDNLYLVKMKGKKVIDFKAEKF</sequence>
<dbReference type="InterPro" id="IPR029033">
    <property type="entry name" value="His_PPase_superfam"/>
</dbReference>
<proteinExistence type="predicted"/>
<dbReference type="Proteomes" id="UP001303899">
    <property type="component" value="Unassembled WGS sequence"/>
</dbReference>
<dbReference type="EMBL" id="JAYGIL010000035">
    <property type="protein sequence ID" value="MEA5405379.1"/>
    <property type="molecule type" value="Genomic_DNA"/>
</dbReference>
<dbReference type="PROSITE" id="PS51257">
    <property type="entry name" value="PROKAR_LIPOPROTEIN"/>
    <property type="match status" value="1"/>
</dbReference>
<accession>A0ABU5SAC9</accession>
<dbReference type="GO" id="GO:0016853">
    <property type="term" value="F:isomerase activity"/>
    <property type="evidence" value="ECO:0007669"/>
    <property type="project" value="UniProtKB-KW"/>
</dbReference>
<keyword evidence="1" id="KW-0732">Signal</keyword>
<dbReference type="SUPFAM" id="SSF53254">
    <property type="entry name" value="Phosphoglycerate mutase-like"/>
    <property type="match status" value="1"/>
</dbReference>
<evidence type="ECO:0000313" key="3">
    <source>
        <dbReference type="Proteomes" id="UP001303899"/>
    </source>
</evidence>
<gene>
    <name evidence="2" type="ORF">VB776_20745</name>
</gene>